<dbReference type="AlphaFoldDB" id="A0A5C4XC33"/>
<reference evidence="2 5" key="2">
    <citation type="submission" date="2020-08" db="EMBL/GenBank/DDBJ databases">
        <title>Genomic Encyclopedia of Type Strains, Phase IV (KMG-IV): sequencing the most valuable type-strain genomes for metagenomic binning, comparative biology and taxonomic classification.</title>
        <authorList>
            <person name="Goeker M."/>
        </authorList>
    </citation>
    <scope>NUCLEOTIDE SEQUENCE [LARGE SCALE GENOMIC DNA]</scope>
    <source>
        <strain evidence="2 5">DSM 12027</strain>
    </source>
</reference>
<gene>
    <name evidence="3" type="ORF">FHR04_20645</name>
    <name evidence="2" type="ORF">HNQ04_002990</name>
</gene>
<protein>
    <submittedName>
        <fullName evidence="2 3">Transposase</fullName>
    </submittedName>
</protein>
<evidence type="ECO:0000313" key="2">
    <source>
        <dbReference type="EMBL" id="MBB6017721.1"/>
    </source>
</evidence>
<dbReference type="OrthoDB" id="8949337at2"/>
<dbReference type="InterPro" id="IPR017894">
    <property type="entry name" value="HTH_IS21_transposase_type"/>
</dbReference>
<proteinExistence type="predicted"/>
<dbReference type="InterPro" id="IPR029261">
    <property type="entry name" value="Transposase_Znf"/>
</dbReference>
<dbReference type="PANTHER" id="PTHR33498:SF1">
    <property type="entry name" value="TRANSPOSASE FOR INSERTION SEQUENCE ELEMENT IS1557"/>
    <property type="match status" value="1"/>
</dbReference>
<evidence type="ECO:0000313" key="5">
    <source>
        <dbReference type="Proteomes" id="UP000629870"/>
    </source>
</evidence>
<name>A0A5C4XC33_9DEIO</name>
<dbReference type="EMBL" id="VDMO01000062">
    <property type="protein sequence ID" value="TNM61036.1"/>
    <property type="molecule type" value="Genomic_DNA"/>
</dbReference>
<evidence type="ECO:0000313" key="3">
    <source>
        <dbReference type="EMBL" id="TNM61036.1"/>
    </source>
</evidence>
<organism evidence="3 4">
    <name type="scientific">Deinococcus radiopugnans ATCC 19172</name>
    <dbReference type="NCBI Taxonomy" id="585398"/>
    <lineage>
        <taxon>Bacteria</taxon>
        <taxon>Thermotogati</taxon>
        <taxon>Deinococcota</taxon>
        <taxon>Deinococci</taxon>
        <taxon>Deinococcales</taxon>
        <taxon>Deinococcaceae</taxon>
        <taxon>Deinococcus</taxon>
    </lineage>
</organism>
<dbReference type="PANTHER" id="PTHR33498">
    <property type="entry name" value="TRANSPOSASE FOR INSERTION SEQUENCE ELEMENT IS1557"/>
    <property type="match status" value="1"/>
</dbReference>
<dbReference type="InterPro" id="IPR002560">
    <property type="entry name" value="Transposase_DDE"/>
</dbReference>
<dbReference type="Pfam" id="PF14690">
    <property type="entry name" value="Zn_ribbon_ISL3"/>
    <property type="match status" value="1"/>
</dbReference>
<accession>A0A5C4XC33</accession>
<evidence type="ECO:0000259" key="1">
    <source>
        <dbReference type="PROSITE" id="PS50531"/>
    </source>
</evidence>
<dbReference type="RefSeq" id="WP_139405051.1">
    <property type="nucleotide sequence ID" value="NZ_JACHEW010000017.1"/>
</dbReference>
<comment type="caution">
    <text evidence="3">The sequence shown here is derived from an EMBL/GenBank/DDBJ whole genome shotgun (WGS) entry which is preliminary data.</text>
</comment>
<dbReference type="Pfam" id="PF01610">
    <property type="entry name" value="DDE_Tnp_ISL3"/>
    <property type="match status" value="2"/>
</dbReference>
<feature type="domain" description="HTH IS21-type" evidence="1">
    <location>
        <begin position="286"/>
        <end position="348"/>
    </location>
</feature>
<sequence>MDYQVFLPDPSNLRFNTARIQPKTLWLDICSTAISSTCPHCGCASTRVHSHYQRVLKDLACFGRHVRLHLNVRRFFCTTSTCPQRIFCERLAMAAPWQRLTRRLAAQVASLTLEAGGECSARCLATVGQPVSADTLLRSVPAPSASPCRPVYALGIDDWAWRKGQRYGTILVDLDRREPIDLLPDREVATVVAWLRQHPEVRVITRDRSSAYQEAATLGAPQALQVADRWHLLKNLRETLERFLQRLHRPIHDVFRKATGLPVTPSAEGAAAVSTNACPATPRAERRFQDIHQLHAQGYSPKQITERTGLCLVTVRKYLNLSASPGQPHRPRRGRQLDPYRDWLTAQWEAGTCNATHLFEAVRKQGYTGGFTVVREWCREQRLGVDQQVPSSSALRCPSARALSWLLVRPEVVTQPMSARFLAACRQELPWFTKVETLVQTGWTLLRGQSRISLRDWVRDLTESGLPELTRFAVGLDRDFDAVLAAVTMPHSNGQVEAQVNRLKTLKRGMYGRAGLNLLRARLLYRPLH</sequence>
<dbReference type="Proteomes" id="UP000629870">
    <property type="component" value="Unassembled WGS sequence"/>
</dbReference>
<keyword evidence="5" id="KW-1185">Reference proteome</keyword>
<evidence type="ECO:0000313" key="4">
    <source>
        <dbReference type="Proteomes" id="UP000313988"/>
    </source>
</evidence>
<dbReference type="PROSITE" id="PS50531">
    <property type="entry name" value="HTH_IS21"/>
    <property type="match status" value="1"/>
</dbReference>
<dbReference type="EMBL" id="JACHEW010000017">
    <property type="protein sequence ID" value="MBB6017721.1"/>
    <property type="molecule type" value="Genomic_DNA"/>
</dbReference>
<dbReference type="NCBIfam" id="NF033550">
    <property type="entry name" value="transpos_ISL3"/>
    <property type="match status" value="1"/>
</dbReference>
<reference evidence="3 4" key="1">
    <citation type="submission" date="2019-06" db="EMBL/GenBank/DDBJ databases">
        <title>Genome sequence of Deinococcus radiopugnans ATCC 19172.</title>
        <authorList>
            <person name="Maclea K.S."/>
            <person name="Maynard C.R."/>
        </authorList>
    </citation>
    <scope>NUCLEOTIDE SEQUENCE [LARGE SCALE GENOMIC DNA]</scope>
    <source>
        <strain evidence="3 4">ATCC 19172</strain>
    </source>
</reference>
<dbReference type="InterPro" id="IPR047951">
    <property type="entry name" value="Transpos_ISL3"/>
</dbReference>
<dbReference type="Proteomes" id="UP000313988">
    <property type="component" value="Unassembled WGS sequence"/>
</dbReference>